<keyword evidence="3" id="KW-1185">Reference proteome</keyword>
<feature type="compositionally biased region" description="Basic and acidic residues" evidence="1">
    <location>
        <begin position="452"/>
        <end position="475"/>
    </location>
</feature>
<evidence type="ECO:0000256" key="1">
    <source>
        <dbReference type="SAM" id="MobiDB-lite"/>
    </source>
</evidence>
<feature type="region of interest" description="Disordered" evidence="1">
    <location>
        <begin position="1"/>
        <end position="52"/>
    </location>
</feature>
<proteinExistence type="predicted"/>
<dbReference type="Proteomes" id="UP000184330">
    <property type="component" value="Unassembled WGS sequence"/>
</dbReference>
<organism evidence="2 3">
    <name type="scientific">Phialocephala subalpina</name>
    <dbReference type="NCBI Taxonomy" id="576137"/>
    <lineage>
        <taxon>Eukaryota</taxon>
        <taxon>Fungi</taxon>
        <taxon>Dikarya</taxon>
        <taxon>Ascomycota</taxon>
        <taxon>Pezizomycotina</taxon>
        <taxon>Leotiomycetes</taxon>
        <taxon>Helotiales</taxon>
        <taxon>Mollisiaceae</taxon>
        <taxon>Phialocephala</taxon>
        <taxon>Phialocephala fortinii species complex</taxon>
    </lineage>
</organism>
<dbReference type="EMBL" id="FJOG01000003">
    <property type="protein sequence ID" value="CZR52898.1"/>
    <property type="molecule type" value="Genomic_DNA"/>
</dbReference>
<gene>
    <name evidence="2" type="ORF">PAC_02775</name>
</gene>
<protein>
    <submittedName>
        <fullName evidence="2">Uncharacterized protein</fullName>
    </submittedName>
</protein>
<evidence type="ECO:0000313" key="3">
    <source>
        <dbReference type="Proteomes" id="UP000184330"/>
    </source>
</evidence>
<feature type="region of interest" description="Disordered" evidence="1">
    <location>
        <begin position="443"/>
        <end position="512"/>
    </location>
</feature>
<accession>A0A1L7WJI0</accession>
<feature type="compositionally biased region" description="Polar residues" evidence="1">
    <location>
        <begin position="27"/>
        <end position="44"/>
    </location>
</feature>
<dbReference type="AlphaFoldDB" id="A0A1L7WJI0"/>
<reference evidence="2 3" key="1">
    <citation type="submission" date="2016-03" db="EMBL/GenBank/DDBJ databases">
        <authorList>
            <person name="Ploux O."/>
        </authorList>
    </citation>
    <scope>NUCLEOTIDE SEQUENCE [LARGE SCALE GENOMIC DNA]</scope>
    <source>
        <strain evidence="2 3">UAMH 11012</strain>
    </source>
</reference>
<name>A0A1L7WJI0_9HELO</name>
<evidence type="ECO:0000313" key="2">
    <source>
        <dbReference type="EMBL" id="CZR52898.1"/>
    </source>
</evidence>
<dbReference type="OrthoDB" id="76567at2759"/>
<sequence length="583" mass="65317">MQAVPLSAPKKPRRKGSDRRHAIEATPTLTPEASDASSQSSKRPAQSVVVSPPRNEILSITPANATFDATPSGMPTPLTGRPKGLDTPFDGIKSLEALTVERLNEIIAKQAGRITLEFPVSFEDFREWAVGKEEIGRYQYDSSIQRLIITADGGPVHEHTTGAMFVWLSSLAQKDNRVRASLAPPYMLFGLDNQRIGPSEKHPDCCLKLRDQAVPRIVVEVGFKESLTDLKADARRWLYGSYDVHRVFLIHIEGADRSEEFKAIMKAEEGSESHSKYLELLRKGNDPKDPALSPEKYCDRRSYVYGLTAEELRNLFGQNIQDLKVRLKIWHEKHFPLYTCHSATLYIYRRDTSEPGEIDLVGEQVYWTSDDAPHESLEELSRRLTYDDLFCDGSSQFINLDDYLPAEALREALTDGLKDYTEQQITAAITKLKEIYDEWEQMRKGKGSVQETPKEHPRGSKDRPLRSRESPRPSYKESSTSSEHLPAQTTSSPSPPLPVRIPGHPSPLLGDSVASQPVVKKRKRGAVLDQLEQVGQGIKRFARKNLLMPTLFVLAERQAASVGVEGLYNQAMGRWLESGAANA</sequence>
<feature type="compositionally biased region" description="Polar residues" evidence="1">
    <location>
        <begin position="476"/>
        <end position="492"/>
    </location>
</feature>